<dbReference type="EMBL" id="WUBI01000001">
    <property type="protein sequence ID" value="MWV42729.1"/>
    <property type="molecule type" value="Genomic_DNA"/>
</dbReference>
<feature type="compositionally biased region" description="Basic and acidic residues" evidence="1">
    <location>
        <begin position="1"/>
        <end position="16"/>
    </location>
</feature>
<keyword evidence="3" id="KW-1185">Reference proteome</keyword>
<evidence type="ECO:0000256" key="1">
    <source>
        <dbReference type="SAM" id="MobiDB-lite"/>
    </source>
</evidence>
<sequence>MEKEKNAFQPEKDRNQTAKTNTVKSSEEKDTELAEELSSGDFRSAFKNPVTGEERLY</sequence>
<gene>
    <name evidence="2" type="ORF">GRF59_03730</name>
</gene>
<dbReference type="AlphaFoldDB" id="A0A7X3IF34"/>
<evidence type="ECO:0000313" key="2">
    <source>
        <dbReference type="EMBL" id="MWV42729.1"/>
    </source>
</evidence>
<protein>
    <submittedName>
        <fullName evidence="2">Uncharacterized protein</fullName>
    </submittedName>
</protein>
<dbReference type="RefSeq" id="WP_160496304.1">
    <property type="nucleotide sequence ID" value="NZ_WUBI01000001.1"/>
</dbReference>
<feature type="region of interest" description="Disordered" evidence="1">
    <location>
        <begin position="1"/>
        <end position="57"/>
    </location>
</feature>
<name>A0A7X3IF34_9BACL</name>
<dbReference type="Proteomes" id="UP000460318">
    <property type="component" value="Unassembled WGS sequence"/>
</dbReference>
<evidence type="ECO:0000313" key="3">
    <source>
        <dbReference type="Proteomes" id="UP000460318"/>
    </source>
</evidence>
<organism evidence="2 3">
    <name type="scientific">Paenibacillus dendrobii</name>
    <dbReference type="NCBI Taxonomy" id="2691084"/>
    <lineage>
        <taxon>Bacteria</taxon>
        <taxon>Bacillati</taxon>
        <taxon>Bacillota</taxon>
        <taxon>Bacilli</taxon>
        <taxon>Bacillales</taxon>
        <taxon>Paenibacillaceae</taxon>
        <taxon>Paenibacillus</taxon>
    </lineage>
</organism>
<reference evidence="2 3" key="1">
    <citation type="submission" date="2019-12" db="EMBL/GenBank/DDBJ databases">
        <title>Paenibacillus sp. nov., an endophytic bacterium isolated from the stem of Dendrobium.</title>
        <authorList>
            <person name="Zhao R."/>
        </authorList>
    </citation>
    <scope>NUCLEOTIDE SEQUENCE [LARGE SCALE GENOMIC DNA]</scope>
    <source>
        <strain evidence="2 3">HJL G12</strain>
    </source>
</reference>
<proteinExistence type="predicted"/>
<comment type="caution">
    <text evidence="2">The sequence shown here is derived from an EMBL/GenBank/DDBJ whole genome shotgun (WGS) entry which is preliminary data.</text>
</comment>
<accession>A0A7X3IF34</accession>